<dbReference type="GO" id="GO:0004190">
    <property type="term" value="F:aspartic-type endopeptidase activity"/>
    <property type="evidence" value="ECO:0007669"/>
    <property type="project" value="UniProtKB-KW"/>
</dbReference>
<accession>A0A9P7Z3K1</accession>
<keyword evidence="11" id="KW-0812">Transmembrane</keyword>
<dbReference type="InterPro" id="IPR033121">
    <property type="entry name" value="PEPTIDASE_A1"/>
</dbReference>
<evidence type="ECO:0000256" key="5">
    <source>
        <dbReference type="ARBA" id="ARBA00022801"/>
    </source>
</evidence>
<dbReference type="OrthoDB" id="771136at2759"/>
<evidence type="ECO:0000313" key="15">
    <source>
        <dbReference type="Proteomes" id="UP000887226"/>
    </source>
</evidence>
<evidence type="ECO:0000313" key="14">
    <source>
        <dbReference type="EMBL" id="KAG9244675.1"/>
    </source>
</evidence>
<dbReference type="PRINTS" id="PR00792">
    <property type="entry name" value="PEPSIN"/>
</dbReference>
<evidence type="ECO:0000256" key="3">
    <source>
        <dbReference type="ARBA" id="ARBA00022729"/>
    </source>
</evidence>
<evidence type="ECO:0000256" key="2">
    <source>
        <dbReference type="ARBA" id="ARBA00022670"/>
    </source>
</evidence>
<dbReference type="PROSITE" id="PS00141">
    <property type="entry name" value="ASP_PROTEASE"/>
    <property type="match status" value="1"/>
</dbReference>
<evidence type="ECO:0000256" key="11">
    <source>
        <dbReference type="SAM" id="Phobius"/>
    </source>
</evidence>
<gene>
    <name evidence="14" type="ORF">BJ878DRAFT_420878</name>
</gene>
<dbReference type="InterPro" id="IPR033876">
    <property type="entry name" value="SAP-like"/>
</dbReference>
<keyword evidence="3 12" id="KW-0732">Signal</keyword>
<feature type="active site" evidence="8">
    <location>
        <position position="300"/>
    </location>
</feature>
<dbReference type="InterPro" id="IPR021109">
    <property type="entry name" value="Peptidase_aspartic_dom_sf"/>
</dbReference>
<evidence type="ECO:0000256" key="4">
    <source>
        <dbReference type="ARBA" id="ARBA00022750"/>
    </source>
</evidence>
<dbReference type="Proteomes" id="UP000887226">
    <property type="component" value="Unassembled WGS sequence"/>
</dbReference>
<evidence type="ECO:0000256" key="9">
    <source>
        <dbReference type="RuleBase" id="RU000454"/>
    </source>
</evidence>
<evidence type="ECO:0000256" key="1">
    <source>
        <dbReference type="ARBA" id="ARBA00007447"/>
    </source>
</evidence>
<protein>
    <recommendedName>
        <fullName evidence="7">Probable aspartic-type endopeptidase OPSB</fullName>
    </recommendedName>
    <alternativeName>
        <fullName evidence="6">Probable aspartic-type endopeptidase opsB</fullName>
    </alternativeName>
</protein>
<feature type="domain" description="Peptidase A1" evidence="13">
    <location>
        <begin position="78"/>
        <end position="420"/>
    </location>
</feature>
<dbReference type="PANTHER" id="PTHR47966:SF65">
    <property type="entry name" value="ASPARTIC-TYPE ENDOPEPTIDASE"/>
    <property type="match status" value="1"/>
</dbReference>
<sequence>MARSSLALQLLLLLVATFTVVIGTDAPGYVQWSIHKNSEVQSAQIARRSLELQGSEGLRARADSVQVGLGNALPYGLYYANISVGTPLQVLSVQIDTGSSDVWIPSSLAEFCAETRSGYPNCIGGSFDEDKSTTFTTVQQPGDFNISYVDGSGSSGDYFTDTFAIGGATLDNFQMGLALDTDISLGILGIGYNNSEANVYTGSGTVYANLPFALVDNGIIKTEAYSLWLNDLQSADGNVLFGAIDTEKFTGNLISVDVYPREGSSKISSFTVAFTSLSATSSSGTDQITPVGYATAAILDSGTTITLLPDDVASIVFEELGATVSAQLGAVVVPCSLAENSGTLNFGFGGTGGPVIKVAVNDLVLPLTLSSGSTPSYTDGTPACQLGIQAAGELPILFGDTFLRSAYVVYDLANNKIGMAQTKFNTTDSNIVAFASQGAEIPSAATATQQSAVTQSADSSEIPKVGIEPTALVSDAVPLETDAEATESFSAAAGFATNAGSESASSTNLASGSAETTKKSAGGSGPRPMPVGTMVAAIATIGGICFGGLAFQFLI</sequence>
<dbReference type="PANTHER" id="PTHR47966">
    <property type="entry name" value="BETA-SITE APP-CLEAVING ENZYME, ISOFORM A-RELATED"/>
    <property type="match status" value="1"/>
</dbReference>
<feature type="transmembrane region" description="Helical" evidence="11">
    <location>
        <begin position="534"/>
        <end position="554"/>
    </location>
</feature>
<dbReference type="InterPro" id="IPR001969">
    <property type="entry name" value="Aspartic_peptidase_AS"/>
</dbReference>
<comment type="caution">
    <text evidence="14">The sequence shown here is derived from an EMBL/GenBank/DDBJ whole genome shotgun (WGS) entry which is preliminary data.</text>
</comment>
<feature type="signal peptide" evidence="12">
    <location>
        <begin position="1"/>
        <end position="23"/>
    </location>
</feature>
<name>A0A9P7Z3K1_9HELO</name>
<evidence type="ECO:0000256" key="7">
    <source>
        <dbReference type="ARBA" id="ARBA00068059"/>
    </source>
</evidence>
<evidence type="ECO:0000256" key="10">
    <source>
        <dbReference type="SAM" id="MobiDB-lite"/>
    </source>
</evidence>
<dbReference type="Pfam" id="PF00026">
    <property type="entry name" value="Asp"/>
    <property type="match status" value="1"/>
</dbReference>
<dbReference type="SUPFAM" id="SSF50630">
    <property type="entry name" value="Acid proteases"/>
    <property type="match status" value="1"/>
</dbReference>
<dbReference type="GO" id="GO:0006508">
    <property type="term" value="P:proteolysis"/>
    <property type="evidence" value="ECO:0007669"/>
    <property type="project" value="UniProtKB-KW"/>
</dbReference>
<keyword evidence="4 9" id="KW-0064">Aspartyl protease</keyword>
<evidence type="ECO:0000256" key="6">
    <source>
        <dbReference type="ARBA" id="ARBA00067536"/>
    </source>
</evidence>
<dbReference type="PROSITE" id="PS51767">
    <property type="entry name" value="PEPTIDASE_A1"/>
    <property type="match status" value="1"/>
</dbReference>
<evidence type="ECO:0000259" key="13">
    <source>
        <dbReference type="PROSITE" id="PS51767"/>
    </source>
</evidence>
<reference evidence="14" key="1">
    <citation type="journal article" date="2021" name="IMA Fungus">
        <title>Genomic characterization of three marine fungi, including Emericellopsis atlantica sp. nov. with signatures of a generalist lifestyle and marine biomass degradation.</title>
        <authorList>
            <person name="Hagestad O.C."/>
            <person name="Hou L."/>
            <person name="Andersen J.H."/>
            <person name="Hansen E.H."/>
            <person name="Altermark B."/>
            <person name="Li C."/>
            <person name="Kuhnert E."/>
            <person name="Cox R.J."/>
            <person name="Crous P.W."/>
            <person name="Spatafora J.W."/>
            <person name="Lail K."/>
            <person name="Amirebrahimi M."/>
            <person name="Lipzen A."/>
            <person name="Pangilinan J."/>
            <person name="Andreopoulos W."/>
            <person name="Hayes R.D."/>
            <person name="Ng V."/>
            <person name="Grigoriev I.V."/>
            <person name="Jackson S.A."/>
            <person name="Sutton T.D.S."/>
            <person name="Dobson A.D.W."/>
            <person name="Rama T."/>
        </authorList>
    </citation>
    <scope>NUCLEOTIDE SEQUENCE</scope>
    <source>
        <strain evidence="14">TRa3180A</strain>
    </source>
</reference>
<keyword evidence="11" id="KW-1133">Transmembrane helix</keyword>
<feature type="chain" id="PRO_5040222455" description="Probable aspartic-type endopeptidase OPSB" evidence="12">
    <location>
        <begin position="24"/>
        <end position="555"/>
    </location>
</feature>
<keyword evidence="15" id="KW-1185">Reference proteome</keyword>
<dbReference type="Gene3D" id="2.40.70.10">
    <property type="entry name" value="Acid Proteases"/>
    <property type="match status" value="2"/>
</dbReference>
<feature type="active site" evidence="8">
    <location>
        <position position="96"/>
    </location>
</feature>
<evidence type="ECO:0000256" key="8">
    <source>
        <dbReference type="PIRSR" id="PIRSR601461-1"/>
    </source>
</evidence>
<dbReference type="InterPro" id="IPR001461">
    <property type="entry name" value="Aspartic_peptidase_A1"/>
</dbReference>
<dbReference type="EMBL" id="MU253891">
    <property type="protein sequence ID" value="KAG9244675.1"/>
    <property type="molecule type" value="Genomic_DNA"/>
</dbReference>
<dbReference type="CDD" id="cd05474">
    <property type="entry name" value="SAP_like"/>
    <property type="match status" value="1"/>
</dbReference>
<organism evidence="14 15">
    <name type="scientific">Calycina marina</name>
    <dbReference type="NCBI Taxonomy" id="1763456"/>
    <lineage>
        <taxon>Eukaryota</taxon>
        <taxon>Fungi</taxon>
        <taxon>Dikarya</taxon>
        <taxon>Ascomycota</taxon>
        <taxon>Pezizomycotina</taxon>
        <taxon>Leotiomycetes</taxon>
        <taxon>Helotiales</taxon>
        <taxon>Pezizellaceae</taxon>
        <taxon>Calycina</taxon>
    </lineage>
</organism>
<comment type="similarity">
    <text evidence="1 9">Belongs to the peptidase A1 family.</text>
</comment>
<dbReference type="AlphaFoldDB" id="A0A9P7Z3K1"/>
<dbReference type="FunFam" id="2.40.70.10:FF:000011">
    <property type="entry name" value="Aspartic protease"/>
    <property type="match status" value="1"/>
</dbReference>
<feature type="region of interest" description="Disordered" evidence="10">
    <location>
        <begin position="501"/>
        <end position="528"/>
    </location>
</feature>
<keyword evidence="11" id="KW-0472">Membrane</keyword>
<proteinExistence type="inferred from homology"/>
<keyword evidence="2 9" id="KW-0645">Protease</keyword>
<keyword evidence="5 9" id="KW-0378">Hydrolase</keyword>
<feature type="compositionally biased region" description="Polar residues" evidence="10">
    <location>
        <begin position="501"/>
        <end position="515"/>
    </location>
</feature>
<evidence type="ECO:0000256" key="12">
    <source>
        <dbReference type="SAM" id="SignalP"/>
    </source>
</evidence>